<name>A0A226I1Y0_9FLAO</name>
<dbReference type="AlphaFoldDB" id="A0A226I1Y0"/>
<evidence type="ECO:0000256" key="8">
    <source>
        <dbReference type="ARBA" id="ARBA00022884"/>
    </source>
</evidence>
<dbReference type="Gene3D" id="3.30.930.10">
    <property type="entry name" value="Bira Bifunctional Protein, Domain 2"/>
    <property type="match status" value="1"/>
</dbReference>
<dbReference type="Pfam" id="PF07973">
    <property type="entry name" value="tRNA_SAD"/>
    <property type="match status" value="1"/>
</dbReference>
<dbReference type="CDD" id="cd00673">
    <property type="entry name" value="AlaRS_core"/>
    <property type="match status" value="1"/>
</dbReference>
<dbReference type="Gene3D" id="2.40.30.130">
    <property type="match status" value="1"/>
</dbReference>
<dbReference type="FunFam" id="3.10.310.40:FF:000001">
    <property type="entry name" value="Alanine--tRNA ligase"/>
    <property type="match status" value="1"/>
</dbReference>
<evidence type="ECO:0000256" key="11">
    <source>
        <dbReference type="HAMAP-Rule" id="MF_00036"/>
    </source>
</evidence>
<dbReference type="SUPFAM" id="SSF101353">
    <property type="entry name" value="Putative anticodon-binding domain of alanyl-tRNA synthetase (AlaRS)"/>
    <property type="match status" value="1"/>
</dbReference>
<comment type="domain">
    <text evidence="11">Consists of three domains; the N-terminal catalytic domain, the editing domain and the C-terminal C-Ala domain. The editing domain removes incorrectly charged amino acids, while the C-Ala domain, along with tRNA(Ala), serves as a bridge to cooperatively bring together the editing and aminoacylation centers thus stimulating deacylation of misacylated tRNAs.</text>
</comment>
<keyword evidence="15" id="KW-1185">Reference proteome</keyword>
<evidence type="ECO:0000256" key="4">
    <source>
        <dbReference type="ARBA" id="ARBA00022723"/>
    </source>
</evidence>
<evidence type="ECO:0000256" key="7">
    <source>
        <dbReference type="ARBA" id="ARBA00022840"/>
    </source>
</evidence>
<dbReference type="GO" id="GO:0008270">
    <property type="term" value="F:zinc ion binding"/>
    <property type="evidence" value="ECO:0007669"/>
    <property type="project" value="UniProtKB-UniRule"/>
</dbReference>
<evidence type="ECO:0000313" key="15">
    <source>
        <dbReference type="Proteomes" id="UP000198336"/>
    </source>
</evidence>
<feature type="domain" description="Alanyl-transfer RNA synthetases family profile" evidence="13">
    <location>
        <begin position="1"/>
        <end position="713"/>
    </location>
</feature>
<dbReference type="InterPro" id="IPR018164">
    <property type="entry name" value="Ala-tRNA-synth_IIc_N"/>
</dbReference>
<dbReference type="Gene3D" id="3.30.54.20">
    <property type="match status" value="1"/>
</dbReference>
<dbReference type="PROSITE" id="PS50860">
    <property type="entry name" value="AA_TRNA_LIGASE_II_ALA"/>
    <property type="match status" value="1"/>
</dbReference>
<keyword evidence="2 11" id="KW-0820">tRNA-binding</keyword>
<feature type="binding site" evidence="11">
    <location>
        <position position="674"/>
    </location>
    <ligand>
        <name>Zn(2+)</name>
        <dbReference type="ChEBI" id="CHEBI:29105"/>
    </ligand>
</feature>
<reference evidence="14 15" key="1">
    <citation type="submission" date="2016-11" db="EMBL/GenBank/DDBJ databases">
        <title>Whole genomes of Flavobacteriaceae.</title>
        <authorList>
            <person name="Stine C."/>
            <person name="Li C."/>
            <person name="Tadesse D."/>
        </authorList>
    </citation>
    <scope>NUCLEOTIDE SEQUENCE [LARGE SCALE GENOMIC DNA]</scope>
    <source>
        <strain evidence="14 15">CCUG 59446</strain>
    </source>
</reference>
<feature type="binding site" evidence="11">
    <location>
        <position position="568"/>
    </location>
    <ligand>
        <name>Zn(2+)</name>
        <dbReference type="ChEBI" id="CHEBI:29105"/>
    </ligand>
</feature>
<dbReference type="Gene3D" id="3.10.310.40">
    <property type="match status" value="1"/>
</dbReference>
<dbReference type="GO" id="GO:0004813">
    <property type="term" value="F:alanine-tRNA ligase activity"/>
    <property type="evidence" value="ECO:0007669"/>
    <property type="project" value="UniProtKB-UniRule"/>
</dbReference>
<keyword evidence="12" id="KW-0175">Coiled coil</keyword>
<evidence type="ECO:0000256" key="6">
    <source>
        <dbReference type="ARBA" id="ARBA00022833"/>
    </source>
</evidence>
<keyword evidence="3 11" id="KW-0436">Ligase</keyword>
<comment type="similarity">
    <text evidence="1 11">Belongs to the class-II aminoacyl-tRNA synthetase family.</text>
</comment>
<proteinExistence type="inferred from homology"/>
<dbReference type="GO" id="GO:0005737">
    <property type="term" value="C:cytoplasm"/>
    <property type="evidence" value="ECO:0007669"/>
    <property type="project" value="UniProtKB-SubCell"/>
</dbReference>
<feature type="binding site" evidence="11">
    <location>
        <position position="670"/>
    </location>
    <ligand>
        <name>Zn(2+)</name>
        <dbReference type="ChEBI" id="CHEBI:29105"/>
    </ligand>
</feature>
<dbReference type="GO" id="GO:0005524">
    <property type="term" value="F:ATP binding"/>
    <property type="evidence" value="ECO:0007669"/>
    <property type="project" value="UniProtKB-UniRule"/>
</dbReference>
<evidence type="ECO:0000256" key="5">
    <source>
        <dbReference type="ARBA" id="ARBA00022741"/>
    </source>
</evidence>
<dbReference type="InterPro" id="IPR023033">
    <property type="entry name" value="Ala_tRNA_ligase_euk/bac"/>
</dbReference>
<evidence type="ECO:0000259" key="13">
    <source>
        <dbReference type="PROSITE" id="PS50860"/>
    </source>
</evidence>
<keyword evidence="11" id="KW-0963">Cytoplasm</keyword>
<dbReference type="NCBIfam" id="TIGR00344">
    <property type="entry name" value="alaS"/>
    <property type="match status" value="1"/>
</dbReference>
<dbReference type="InterPro" id="IPR045864">
    <property type="entry name" value="aa-tRNA-synth_II/BPL/LPL"/>
</dbReference>
<evidence type="ECO:0000256" key="9">
    <source>
        <dbReference type="ARBA" id="ARBA00022917"/>
    </source>
</evidence>
<dbReference type="InterPro" id="IPR018162">
    <property type="entry name" value="Ala-tRNA-ligase_IIc_anticod-bd"/>
</dbReference>
<dbReference type="SUPFAM" id="SSF50447">
    <property type="entry name" value="Translation proteins"/>
    <property type="match status" value="1"/>
</dbReference>
<dbReference type="InterPro" id="IPR003156">
    <property type="entry name" value="DHHA1_dom"/>
</dbReference>
<dbReference type="InterPro" id="IPR018165">
    <property type="entry name" value="Ala-tRNA-synth_IIc_core"/>
</dbReference>
<comment type="cofactor">
    <cofactor evidence="11">
        <name>Zn(2+)</name>
        <dbReference type="ChEBI" id="CHEBI:29105"/>
    </cofactor>
    <text evidence="11">Binds 1 zinc ion per subunit.</text>
</comment>
<comment type="subcellular location">
    <subcellularLocation>
        <location evidence="11">Cytoplasm</location>
    </subcellularLocation>
</comment>
<keyword evidence="6 11" id="KW-0862">Zinc</keyword>
<dbReference type="InterPro" id="IPR018163">
    <property type="entry name" value="Thr/Ala-tRNA-synth_IIc_edit"/>
</dbReference>
<evidence type="ECO:0000256" key="12">
    <source>
        <dbReference type="SAM" id="Coils"/>
    </source>
</evidence>
<feature type="binding site" evidence="11">
    <location>
        <position position="572"/>
    </location>
    <ligand>
        <name>Zn(2+)</name>
        <dbReference type="ChEBI" id="CHEBI:29105"/>
    </ligand>
</feature>
<keyword evidence="8 11" id="KW-0694">RNA-binding</keyword>
<accession>A0A226I1Y0</accession>
<dbReference type="Gene3D" id="3.30.980.10">
    <property type="entry name" value="Threonyl-trna Synthetase, Chain A, domain 2"/>
    <property type="match status" value="1"/>
</dbReference>
<evidence type="ECO:0000313" key="14">
    <source>
        <dbReference type="EMBL" id="OXB00375.1"/>
    </source>
</evidence>
<dbReference type="SUPFAM" id="SSF55186">
    <property type="entry name" value="ThrRS/AlaRS common domain"/>
    <property type="match status" value="1"/>
</dbReference>
<dbReference type="Proteomes" id="UP000198336">
    <property type="component" value="Unassembled WGS sequence"/>
</dbReference>
<dbReference type="GO" id="GO:0006419">
    <property type="term" value="P:alanyl-tRNA aminoacylation"/>
    <property type="evidence" value="ECO:0007669"/>
    <property type="project" value="UniProtKB-UniRule"/>
</dbReference>
<dbReference type="FunFam" id="3.30.980.10:FF:000004">
    <property type="entry name" value="Alanine--tRNA ligase, cytoplasmic"/>
    <property type="match status" value="1"/>
</dbReference>
<keyword evidence="9 11" id="KW-0648">Protein biosynthesis</keyword>
<dbReference type="SMART" id="SM00863">
    <property type="entry name" value="tRNA_SAD"/>
    <property type="match status" value="1"/>
</dbReference>
<dbReference type="InterPro" id="IPR009000">
    <property type="entry name" value="Transl_B-barrel_sf"/>
</dbReference>
<dbReference type="RefSeq" id="WP_089053892.1">
    <property type="nucleotide sequence ID" value="NZ_JBGGGN010000004.1"/>
</dbReference>
<comment type="caution">
    <text evidence="14">The sequence shown here is derived from an EMBL/GenBank/DDBJ whole genome shotgun (WGS) entry which is preliminary data.</text>
</comment>
<dbReference type="SUPFAM" id="SSF55681">
    <property type="entry name" value="Class II aaRS and biotin synthetases"/>
    <property type="match status" value="1"/>
</dbReference>
<dbReference type="FunFam" id="3.30.930.10:FF:000011">
    <property type="entry name" value="Alanine--tRNA ligase, cytoplasmic"/>
    <property type="match status" value="1"/>
</dbReference>
<gene>
    <name evidence="11" type="primary">alaS</name>
    <name evidence="14" type="ORF">B0A75_08650</name>
</gene>
<organism evidence="14 15">
    <name type="scientific">Flavobacterium oncorhynchi</name>
    <dbReference type="NCBI Taxonomy" id="728056"/>
    <lineage>
        <taxon>Bacteria</taxon>
        <taxon>Pseudomonadati</taxon>
        <taxon>Bacteroidota</taxon>
        <taxon>Flavobacteriia</taxon>
        <taxon>Flavobacteriales</taxon>
        <taxon>Flavobacteriaceae</taxon>
        <taxon>Flavobacterium</taxon>
    </lineage>
</organism>
<dbReference type="InterPro" id="IPR012947">
    <property type="entry name" value="tRNA_SAD"/>
</dbReference>
<dbReference type="PRINTS" id="PR00980">
    <property type="entry name" value="TRNASYNTHALA"/>
</dbReference>
<evidence type="ECO:0000256" key="10">
    <source>
        <dbReference type="ARBA" id="ARBA00023146"/>
    </source>
</evidence>
<dbReference type="HAMAP" id="MF_00036_B">
    <property type="entry name" value="Ala_tRNA_synth_B"/>
    <property type="match status" value="1"/>
</dbReference>
<keyword evidence="5 11" id="KW-0547">Nucleotide-binding</keyword>
<dbReference type="Pfam" id="PF02272">
    <property type="entry name" value="DHHA1"/>
    <property type="match status" value="1"/>
</dbReference>
<dbReference type="PANTHER" id="PTHR11777">
    <property type="entry name" value="ALANYL-TRNA SYNTHETASE"/>
    <property type="match status" value="1"/>
</dbReference>
<evidence type="ECO:0000256" key="2">
    <source>
        <dbReference type="ARBA" id="ARBA00022555"/>
    </source>
</evidence>
<dbReference type="InterPro" id="IPR050058">
    <property type="entry name" value="Ala-tRNA_ligase"/>
</dbReference>
<feature type="coiled-coil region" evidence="12">
    <location>
        <begin position="735"/>
        <end position="774"/>
    </location>
</feature>
<keyword evidence="7 11" id="KW-0067">ATP-binding</keyword>
<evidence type="ECO:0000256" key="3">
    <source>
        <dbReference type="ARBA" id="ARBA00022598"/>
    </source>
</evidence>
<dbReference type="Pfam" id="PF01411">
    <property type="entry name" value="tRNA-synt_2c"/>
    <property type="match status" value="1"/>
</dbReference>
<keyword evidence="10 11" id="KW-0030">Aminoacyl-tRNA synthetase</keyword>
<dbReference type="InterPro" id="IPR002318">
    <property type="entry name" value="Ala-tRNA-lgiase_IIc"/>
</dbReference>
<evidence type="ECO:0000256" key="1">
    <source>
        <dbReference type="ARBA" id="ARBA00008226"/>
    </source>
</evidence>
<dbReference type="GO" id="GO:0002161">
    <property type="term" value="F:aminoacyl-tRNA deacylase activity"/>
    <property type="evidence" value="ECO:0007669"/>
    <property type="project" value="TreeGrafter"/>
</dbReference>
<protein>
    <recommendedName>
        <fullName evidence="11">Alanine--tRNA ligase</fullName>
        <ecNumber evidence="11">6.1.1.7</ecNumber>
    </recommendedName>
    <alternativeName>
        <fullName evidence="11">Alanyl-tRNA synthetase</fullName>
        <shortName evidence="11">AlaRS</shortName>
    </alternativeName>
</protein>
<comment type="function">
    <text evidence="11">Catalyzes the attachment of alanine to tRNA(Ala) in a two-step reaction: alanine is first activated by ATP to form Ala-AMP and then transferred to the acceptor end of tRNA(Ala). Also edits incorrectly charged Ser-tRNA(Ala) and Gly-tRNA(Ala) via its editing domain.</text>
</comment>
<dbReference type="GO" id="GO:0000049">
    <property type="term" value="F:tRNA binding"/>
    <property type="evidence" value="ECO:0007669"/>
    <property type="project" value="UniProtKB-KW"/>
</dbReference>
<dbReference type="PANTHER" id="PTHR11777:SF9">
    <property type="entry name" value="ALANINE--TRNA LIGASE, CYTOPLASMIC"/>
    <property type="match status" value="1"/>
</dbReference>
<sequence length="876" mass="97880">MKSQDVRKQFLDFFESKGHTIVPSAPIVLKDDPTLMFNNSGMAQFKEFFLGNGTPKSPRIADTQKCLRVSGKHNDLEEVGIDTYHHTMFEMLGNWSFGDYFKKEAINWAWELLTEVYKIPKENLYVSVFEGSKEDNVPFDQEAWDIWKTLIDEDRIILGNKKDNFWEMGDQGPCGPCSEIHVDLRTPEEKAAVSGKSLVNNDHPQVVEIWNNVFMEFNRKADGSLEKLPAQHVDTGMGFERLCMALQGKTSNYDTDVFMPLIREIETITGANYTVKASNEAEDKVNIAIRVVADHVRAVAFAIADGQLPSNTGAGYVIRRILRRAIRYGFTFLNTKEPFIYKLVETLSEQMGDSFPEIRTQKALCSNVIREEENSFLRTLDQGLILLDAVILNNQGDTIDGKKAFELYDTYGFPIDLTALILSEKGLKLDEAGFQEQLQLQKERSRAASKVTAGDWNVIVEDDIQEFIGYDRLSHQVKITKYRRVDSVKDGEIYQLVFNATPFYGESGGQTGDKGYLESQNGDIIYIIDTKKENNQTIHLAKSLPENITGTFNAVVDATQRAKTSSNHSATHLLHQGLRKILGTHIEQKGSMVRNSSLRFDFSHFSKVSDEELAEVENFVNARIRESLPLIEKRAIPKDQALEEGAIALFGEKYGDLVRMIKFGDSVELCGGTHVANTSDIWHFKIVSEGAVASGIRRIEAITSEAAKEYFESQAVSFSEIKEALKNAQDPVKAIQALQDENAQLKKQLEVLLKDKAKNMKADLAKELQEINGVQFLAKQVDLNPEGAKDLAYELGNSYNNLFVVFATAHEGKPMLTCYISKEVVAAKNLNAGQVVRELGKYIQGGGGGQPFFATAGGKNVDGIAEALAKAVDFVK</sequence>
<dbReference type="EMBL" id="MUHA01000010">
    <property type="protein sequence ID" value="OXB00375.1"/>
    <property type="molecule type" value="Genomic_DNA"/>
</dbReference>
<comment type="catalytic activity">
    <reaction evidence="11">
        <text>tRNA(Ala) + L-alanine + ATP = L-alanyl-tRNA(Ala) + AMP + diphosphate</text>
        <dbReference type="Rhea" id="RHEA:12540"/>
        <dbReference type="Rhea" id="RHEA-COMP:9657"/>
        <dbReference type="Rhea" id="RHEA-COMP:9923"/>
        <dbReference type="ChEBI" id="CHEBI:30616"/>
        <dbReference type="ChEBI" id="CHEBI:33019"/>
        <dbReference type="ChEBI" id="CHEBI:57972"/>
        <dbReference type="ChEBI" id="CHEBI:78442"/>
        <dbReference type="ChEBI" id="CHEBI:78497"/>
        <dbReference type="ChEBI" id="CHEBI:456215"/>
        <dbReference type="EC" id="6.1.1.7"/>
    </reaction>
</comment>
<keyword evidence="4 11" id="KW-0479">Metal-binding</keyword>
<dbReference type="EC" id="6.1.1.7" evidence="11"/>